<dbReference type="PROSITE" id="PS51257">
    <property type="entry name" value="PROKAR_LIPOPROTEIN"/>
    <property type="match status" value="1"/>
</dbReference>
<feature type="domain" description="FAS1" evidence="2">
    <location>
        <begin position="175"/>
        <end position="323"/>
    </location>
</feature>
<feature type="chain" id="PRO_5028916463" evidence="1">
    <location>
        <begin position="25"/>
        <end position="642"/>
    </location>
</feature>
<dbReference type="Pfam" id="PF02469">
    <property type="entry name" value="Fasciclin"/>
    <property type="match status" value="4"/>
</dbReference>
<evidence type="ECO:0000313" key="4">
    <source>
        <dbReference type="Proteomes" id="UP000509302"/>
    </source>
</evidence>
<dbReference type="SMART" id="SM00554">
    <property type="entry name" value="FAS1"/>
    <property type="match status" value="4"/>
</dbReference>
<dbReference type="Gene3D" id="2.30.180.10">
    <property type="entry name" value="FAS1 domain"/>
    <property type="match status" value="4"/>
</dbReference>
<dbReference type="FunFam" id="2.30.180.10:FF:000032">
    <property type="entry name" value="Fasciclin domain-containing protein, putative"/>
    <property type="match status" value="1"/>
</dbReference>
<evidence type="ECO:0000256" key="1">
    <source>
        <dbReference type="SAM" id="SignalP"/>
    </source>
</evidence>
<feature type="domain" description="FAS1" evidence="2">
    <location>
        <begin position="35"/>
        <end position="172"/>
    </location>
</feature>
<dbReference type="SUPFAM" id="SSF82153">
    <property type="entry name" value="FAS1 domain"/>
    <property type="match status" value="4"/>
</dbReference>
<dbReference type="InterPro" id="IPR036378">
    <property type="entry name" value="FAS1_dom_sf"/>
</dbReference>
<dbReference type="GO" id="GO:0005615">
    <property type="term" value="C:extracellular space"/>
    <property type="evidence" value="ECO:0007669"/>
    <property type="project" value="TreeGrafter"/>
</dbReference>
<reference evidence="3 4" key="1">
    <citation type="journal article" date="2006" name="Int. J. Syst. Evol. Microbiol.">
        <title>Costertonia aggregata gen. nov., sp. nov., a mesophilic marine bacterium of the family Flavobacteriaceae, isolated from a mature biofilm.</title>
        <authorList>
            <person name="Kwon K.K."/>
            <person name="Lee Y.K."/>
            <person name="Lee H.K."/>
        </authorList>
    </citation>
    <scope>NUCLEOTIDE SEQUENCE [LARGE SCALE GENOMIC DNA]</scope>
    <source>
        <strain evidence="3 4">KCCM 42265</strain>
    </source>
</reference>
<dbReference type="KEGG" id="cagg:HYG79_14000"/>
<keyword evidence="1" id="KW-0732">Signal</keyword>
<dbReference type="PANTHER" id="PTHR10900:SF77">
    <property type="entry name" value="FI19380P1"/>
    <property type="match status" value="1"/>
</dbReference>
<dbReference type="InterPro" id="IPR050904">
    <property type="entry name" value="Adhesion/Biosynth-related"/>
</dbReference>
<feature type="signal peptide" evidence="1">
    <location>
        <begin position="1"/>
        <end position="24"/>
    </location>
</feature>
<dbReference type="InterPro" id="IPR000782">
    <property type="entry name" value="FAS1_domain"/>
</dbReference>
<dbReference type="EMBL" id="CP058595">
    <property type="protein sequence ID" value="QLG46413.1"/>
    <property type="molecule type" value="Genomic_DNA"/>
</dbReference>
<feature type="domain" description="FAS1" evidence="2">
    <location>
        <begin position="484"/>
        <end position="633"/>
    </location>
</feature>
<name>A0A7H9ASH9_9FLAO</name>
<organism evidence="3 4">
    <name type="scientific">Costertonia aggregata</name>
    <dbReference type="NCBI Taxonomy" id="343403"/>
    <lineage>
        <taxon>Bacteria</taxon>
        <taxon>Pseudomonadati</taxon>
        <taxon>Bacteroidota</taxon>
        <taxon>Flavobacteriia</taxon>
        <taxon>Flavobacteriales</taxon>
        <taxon>Flavobacteriaceae</taxon>
        <taxon>Costertonia</taxon>
    </lineage>
</organism>
<gene>
    <name evidence="3" type="ORF">HYG79_14000</name>
</gene>
<proteinExistence type="predicted"/>
<evidence type="ECO:0000313" key="3">
    <source>
        <dbReference type="EMBL" id="QLG46413.1"/>
    </source>
</evidence>
<protein>
    <submittedName>
        <fullName evidence="3">Fasciclin domain-containing protein</fullName>
    </submittedName>
</protein>
<sequence>MSKYLRFKSFLVISALVIAFVSCSDDDNDPTPQPALDVVGIASNTAELSNLVAALEKVDLVGTLQGAGPFTIFAPNDEAFAQFLSANGFASLEAVPDDVLTQVLLNHVVSGDLGSGDLSTGFDLSTLATGAGGLNLSLSIDTSDGVKVNGSTVTAPNRKGTNGTIHIIDAVIGLPTTPVTFVTTNPNLSSLATALTTATPNNDFVTTLSGDGPFTILAPTDDAFAELLGRLDGFDSFDDFNTEQLQTLLATILQYHVVSGDAEASADLTNEQVITTLQGEDLTVRIEGGVVSFLDADIEQPANVAVADIVASNAIVHAIDKVLLPQEAVDALEGVLLSSITDIAIATPALSNLVAALVAANGELPTVLRGDGPFTVFAPTDAAFKAFLEANDFATLGDVPVDVLTNVLLNHVVSGANFSTDLTTGYVSTLSTSGPEETALSMFINTADGVVLNGGRANSGATVATADIKASNGVVHVVNGVIGLPNVVNHAIANPQFTTLVNALTTLTPATDFASILARTEGENEDGINPSFTVFAPTNSAFAALDAIPAEPTLTQVLLHHVVGGANVRSTALTPDGDTVATTLENDEITITLPGTGDNIADVQDGSGNNDIGITAVDVQATNGVIHVLNKVMIPNTTNNSN</sequence>
<dbReference type="PROSITE" id="PS50213">
    <property type="entry name" value="FAS1"/>
    <property type="match status" value="4"/>
</dbReference>
<dbReference type="AlphaFoldDB" id="A0A7H9ASH9"/>
<accession>A0A7H9ASH9</accession>
<dbReference type="Proteomes" id="UP000509302">
    <property type="component" value="Chromosome"/>
</dbReference>
<feature type="domain" description="FAS1" evidence="2">
    <location>
        <begin position="337"/>
        <end position="482"/>
    </location>
</feature>
<keyword evidence="4" id="KW-1185">Reference proteome</keyword>
<dbReference type="PANTHER" id="PTHR10900">
    <property type="entry name" value="PERIOSTIN-RELATED"/>
    <property type="match status" value="1"/>
</dbReference>
<dbReference type="RefSeq" id="WP_179242692.1">
    <property type="nucleotide sequence ID" value="NZ_CP058595.1"/>
</dbReference>
<evidence type="ECO:0000259" key="2">
    <source>
        <dbReference type="PROSITE" id="PS50213"/>
    </source>
</evidence>